<evidence type="ECO:0000313" key="3">
    <source>
        <dbReference type="Proteomes" id="UP000248146"/>
    </source>
</evidence>
<dbReference type="RefSeq" id="WP_110681104.1">
    <property type="nucleotide sequence ID" value="NZ_CP154874.1"/>
</dbReference>
<feature type="signal peptide" evidence="1">
    <location>
        <begin position="1"/>
        <end position="25"/>
    </location>
</feature>
<dbReference type="EMBL" id="QJRX01000002">
    <property type="protein sequence ID" value="PYC28438.1"/>
    <property type="molecule type" value="Genomic_DNA"/>
</dbReference>
<feature type="chain" id="PRO_5016085565" evidence="1">
    <location>
        <begin position="26"/>
        <end position="115"/>
    </location>
</feature>
<keyword evidence="1" id="KW-0732">Signal</keyword>
<comment type="caution">
    <text evidence="2">The sequence shown here is derived from an EMBL/GenBank/DDBJ whole genome shotgun (WGS) entry which is preliminary data.</text>
</comment>
<sequence>MRSRIPLITGLIASLLFAGAQQAQAADSGDVAIGVAAGAILGSVLTPRQVVVYEQPRVHYAPPPPVYYPAPVYVERPVYYSPGPVIYVDGPRYHHKHWKRHHRHHHRHHGHGHRW</sequence>
<dbReference type="AlphaFoldDB" id="A0A2V4L9M3"/>
<name>A0A2V4L9M3_AQUAC</name>
<proteinExistence type="predicted"/>
<organism evidence="2 3">
    <name type="scientific">Aquipseudomonas alcaligenes</name>
    <name type="common">Pseudomonas alcaligenes</name>
    <dbReference type="NCBI Taxonomy" id="43263"/>
    <lineage>
        <taxon>Bacteria</taxon>
        <taxon>Pseudomonadati</taxon>
        <taxon>Pseudomonadota</taxon>
        <taxon>Gammaproteobacteria</taxon>
        <taxon>Pseudomonadales</taxon>
        <taxon>Pseudomonadaceae</taxon>
        <taxon>Aquipseudomonas</taxon>
    </lineage>
</organism>
<evidence type="ECO:0000256" key="1">
    <source>
        <dbReference type="SAM" id="SignalP"/>
    </source>
</evidence>
<protein>
    <submittedName>
        <fullName evidence="2">Virulence factor</fullName>
    </submittedName>
</protein>
<accession>A0A2V4L9M3</accession>
<gene>
    <name evidence="2" type="ORF">DMO17_04460</name>
</gene>
<dbReference type="Proteomes" id="UP000248146">
    <property type="component" value="Unassembled WGS sequence"/>
</dbReference>
<reference evidence="2 3" key="1">
    <citation type="submission" date="2018-06" db="EMBL/GenBank/DDBJ databases">
        <title>Pseudomonas diversity within urban Lake Michigan freshwaters.</title>
        <authorList>
            <person name="Batrich M."/>
            <person name="Hatzopoulos T."/>
            <person name="Putonti C."/>
        </authorList>
    </citation>
    <scope>NUCLEOTIDE SEQUENCE [LARGE SCALE GENOMIC DNA]</scope>
    <source>
        <strain evidence="2 3">MB-090714</strain>
    </source>
</reference>
<evidence type="ECO:0000313" key="2">
    <source>
        <dbReference type="EMBL" id="PYC28438.1"/>
    </source>
</evidence>